<protein>
    <recommendedName>
        <fullName evidence="3">Flagellar protein FliL</fullName>
    </recommendedName>
</protein>
<dbReference type="EMBL" id="AP007255">
    <property type="protein sequence ID" value="BAE49547.1"/>
    <property type="molecule type" value="Genomic_DNA"/>
</dbReference>
<evidence type="ECO:0000313" key="1">
    <source>
        <dbReference type="EMBL" id="BAE49547.1"/>
    </source>
</evidence>
<proteinExistence type="predicted"/>
<evidence type="ECO:0008006" key="3">
    <source>
        <dbReference type="Google" id="ProtNLM"/>
    </source>
</evidence>
<gene>
    <name evidence="1" type="ordered locus">amb0743</name>
</gene>
<keyword evidence="2" id="KW-1185">Reference proteome</keyword>
<organism evidence="1 2">
    <name type="scientific">Paramagnetospirillum magneticum (strain ATCC 700264 / AMB-1)</name>
    <name type="common">Magnetospirillum magneticum</name>
    <dbReference type="NCBI Taxonomy" id="342108"/>
    <lineage>
        <taxon>Bacteria</taxon>
        <taxon>Pseudomonadati</taxon>
        <taxon>Pseudomonadota</taxon>
        <taxon>Alphaproteobacteria</taxon>
        <taxon>Rhodospirillales</taxon>
        <taxon>Magnetospirillaceae</taxon>
        <taxon>Paramagnetospirillum</taxon>
    </lineage>
</organism>
<dbReference type="AlphaFoldDB" id="Q2W9C8"/>
<sequence>MMVGFGWVRLSRMAAMVLVLVFGLGSVVMAETAPPPSDGRIYEFPQPKPADAVLINSRSGKPMAVTYWLQARVASPQDLSTIRAMSDQLSRQFARLVGKHHLEDLLSVEQKRALADKLVVVANNELAAYDRRAGVAVPSDRVYVEALVFKEFSMEAVK</sequence>
<dbReference type="KEGG" id="mag:amb0743"/>
<reference evidence="1 2" key="1">
    <citation type="journal article" date="2005" name="DNA Res.">
        <title>Complete genome sequence of the facultative anaerobic magnetotactic bacterium Magnetospirillum sp. strain AMB-1.</title>
        <authorList>
            <person name="Matsunaga T."/>
            <person name="Okamura Y."/>
            <person name="Fukuda Y."/>
            <person name="Wahyudi A.T."/>
            <person name="Murase Y."/>
            <person name="Takeyama H."/>
        </authorList>
    </citation>
    <scope>NUCLEOTIDE SEQUENCE [LARGE SCALE GENOMIC DNA]</scope>
    <source>
        <strain evidence="2">ATCC 700264 / AMB-1</strain>
    </source>
</reference>
<dbReference type="Proteomes" id="UP000007058">
    <property type="component" value="Chromosome"/>
</dbReference>
<accession>Q2W9C8</accession>
<dbReference type="HOGENOM" id="CLU_1667268_0_0_5"/>
<name>Q2W9C8_PARM1</name>
<dbReference type="STRING" id="342108.amb0743"/>
<evidence type="ECO:0000313" key="2">
    <source>
        <dbReference type="Proteomes" id="UP000007058"/>
    </source>
</evidence>